<evidence type="ECO:0000259" key="5">
    <source>
        <dbReference type="PROSITE" id="PS50853"/>
    </source>
</evidence>
<feature type="transmembrane region" description="Helical" evidence="4">
    <location>
        <begin position="37"/>
        <end position="57"/>
    </location>
</feature>
<dbReference type="Proteomes" id="UP000429211">
    <property type="component" value="Unassembled WGS sequence"/>
</dbReference>
<reference evidence="6 8" key="1">
    <citation type="journal article" date="2019" name="Nat. Med.">
        <title>A library of human gut bacterial isolates paired with longitudinal multiomics data enables mechanistic microbiome research.</title>
        <authorList>
            <person name="Poyet M."/>
            <person name="Groussin M."/>
            <person name="Gibbons S.M."/>
            <person name="Avila-Pacheco J."/>
            <person name="Jiang X."/>
            <person name="Kearney S.M."/>
            <person name="Perrotta A.R."/>
            <person name="Berdy B."/>
            <person name="Zhao S."/>
            <person name="Lieberman T.D."/>
            <person name="Swanson P.K."/>
            <person name="Smith M."/>
            <person name="Roesemann S."/>
            <person name="Alexander J.E."/>
            <person name="Rich S.A."/>
            <person name="Livny J."/>
            <person name="Vlamakis H."/>
            <person name="Clish C."/>
            <person name="Bullock K."/>
            <person name="Deik A."/>
            <person name="Scott J."/>
            <person name="Pierce K.A."/>
            <person name="Xavier R.J."/>
            <person name="Alm E.J."/>
        </authorList>
    </citation>
    <scope>NUCLEOTIDE SEQUENCE [LARGE SCALE GENOMIC DNA]</scope>
    <source>
        <strain evidence="6 8">BIOML-A2</strain>
    </source>
</reference>
<dbReference type="EMBL" id="CACRSP010000015">
    <property type="protein sequence ID" value="VYT19755.1"/>
    <property type="molecule type" value="Genomic_DNA"/>
</dbReference>
<keyword evidence="1" id="KW-0378">Hydrolase</keyword>
<dbReference type="GO" id="GO:0000272">
    <property type="term" value="P:polysaccharide catabolic process"/>
    <property type="evidence" value="ECO:0007669"/>
    <property type="project" value="UniProtKB-KW"/>
</dbReference>
<dbReference type="InterPro" id="IPR003961">
    <property type="entry name" value="FN3_dom"/>
</dbReference>
<dbReference type="Gene3D" id="2.60.40.3440">
    <property type="match status" value="1"/>
</dbReference>
<evidence type="ECO:0000256" key="3">
    <source>
        <dbReference type="SAM" id="MobiDB-lite"/>
    </source>
</evidence>
<dbReference type="InterPro" id="IPR036116">
    <property type="entry name" value="FN3_sf"/>
</dbReference>
<dbReference type="SUPFAM" id="SSF49265">
    <property type="entry name" value="Fibronectin type III"/>
    <property type="match status" value="1"/>
</dbReference>
<keyword evidence="4" id="KW-1133">Transmembrane helix</keyword>
<feature type="region of interest" description="Disordered" evidence="3">
    <location>
        <begin position="1946"/>
        <end position="2009"/>
    </location>
</feature>
<keyword evidence="1" id="KW-0326">Glycosidase</keyword>
<evidence type="ECO:0000256" key="1">
    <source>
        <dbReference type="ARBA" id="ARBA00023295"/>
    </source>
</evidence>
<feature type="region of interest" description="Disordered" evidence="3">
    <location>
        <begin position="1671"/>
        <end position="1699"/>
    </location>
</feature>
<gene>
    <name evidence="7" type="ORF">BDLFYP24_00500</name>
    <name evidence="6" type="ORF">GBB04_01525</name>
</gene>
<evidence type="ECO:0000313" key="8">
    <source>
        <dbReference type="Proteomes" id="UP000429211"/>
    </source>
</evidence>
<feature type="compositionally biased region" description="Low complexity" evidence="3">
    <location>
        <begin position="394"/>
        <end position="404"/>
    </location>
</feature>
<dbReference type="SMART" id="SM00060">
    <property type="entry name" value="FN3"/>
    <property type="match status" value="2"/>
</dbReference>
<dbReference type="EMBL" id="WDPD01000001">
    <property type="protein sequence ID" value="KAB7462479.1"/>
    <property type="molecule type" value="Genomic_DNA"/>
</dbReference>
<organism evidence="7">
    <name type="scientific">Bifidobacterium dentium</name>
    <dbReference type="NCBI Taxonomy" id="1689"/>
    <lineage>
        <taxon>Bacteria</taxon>
        <taxon>Bacillati</taxon>
        <taxon>Actinomycetota</taxon>
        <taxon>Actinomycetes</taxon>
        <taxon>Bifidobacteriales</taxon>
        <taxon>Bifidobacteriaceae</taxon>
        <taxon>Bifidobacterium</taxon>
    </lineage>
</organism>
<dbReference type="Pfam" id="PF00041">
    <property type="entry name" value="fn3"/>
    <property type="match status" value="1"/>
</dbReference>
<feature type="region of interest" description="Disordered" evidence="3">
    <location>
        <begin position="394"/>
        <end position="419"/>
    </location>
</feature>
<dbReference type="GO" id="GO:0016798">
    <property type="term" value="F:hydrolase activity, acting on glycosyl bonds"/>
    <property type="evidence" value="ECO:0007669"/>
    <property type="project" value="UniProtKB-KW"/>
</dbReference>
<proteinExistence type="predicted"/>
<dbReference type="CDD" id="cd00063">
    <property type="entry name" value="FN3"/>
    <property type="match status" value="2"/>
</dbReference>
<dbReference type="PROSITE" id="PS50853">
    <property type="entry name" value="FN3"/>
    <property type="match status" value="1"/>
</dbReference>
<keyword evidence="2" id="KW-0119">Carbohydrate metabolism</keyword>
<evidence type="ECO:0000313" key="7">
    <source>
        <dbReference type="EMBL" id="VYT19755.1"/>
    </source>
</evidence>
<keyword evidence="4" id="KW-0812">Transmembrane</keyword>
<feature type="compositionally biased region" description="Polar residues" evidence="3">
    <location>
        <begin position="1671"/>
        <end position="1682"/>
    </location>
</feature>
<dbReference type="Pfam" id="PF17963">
    <property type="entry name" value="Big_9"/>
    <property type="match status" value="5"/>
</dbReference>
<feature type="compositionally biased region" description="Polar residues" evidence="3">
    <location>
        <begin position="405"/>
        <end position="419"/>
    </location>
</feature>
<evidence type="ECO:0000313" key="6">
    <source>
        <dbReference type="EMBL" id="KAB7462479.1"/>
    </source>
</evidence>
<keyword evidence="4" id="KW-0472">Membrane</keyword>
<dbReference type="Gene3D" id="2.60.40.10">
    <property type="entry name" value="Immunoglobulins"/>
    <property type="match status" value="3"/>
</dbReference>
<keyword evidence="2" id="KW-0624">Polysaccharide degradation</keyword>
<feature type="domain" description="Fibronectin type-III" evidence="5">
    <location>
        <begin position="1504"/>
        <end position="1595"/>
    </location>
</feature>
<feature type="compositionally biased region" description="Low complexity" evidence="3">
    <location>
        <begin position="1973"/>
        <end position="1982"/>
    </location>
</feature>
<protein>
    <submittedName>
        <fullName evidence="6">AAA family ATPase</fullName>
    </submittedName>
    <submittedName>
        <fullName evidence="7">Fibronectin type III domain protein</fullName>
    </submittedName>
</protein>
<accession>A0A6N2UMC3</accession>
<name>A0A6N2UMC3_9BIFI</name>
<evidence type="ECO:0000256" key="2">
    <source>
        <dbReference type="ARBA" id="ARBA00023326"/>
    </source>
</evidence>
<reference evidence="7" key="2">
    <citation type="submission" date="2019-11" db="EMBL/GenBank/DDBJ databases">
        <authorList>
            <person name="Feng L."/>
        </authorList>
    </citation>
    <scope>NUCLEOTIDE SEQUENCE</scope>
    <source>
        <strain evidence="7">BdentiumLFYP24</strain>
    </source>
</reference>
<evidence type="ECO:0000256" key="4">
    <source>
        <dbReference type="SAM" id="Phobius"/>
    </source>
</evidence>
<dbReference type="RefSeq" id="WP_034522665.1">
    <property type="nucleotide sequence ID" value="NZ_CACRSP010000015.1"/>
</dbReference>
<dbReference type="InterPro" id="IPR013783">
    <property type="entry name" value="Ig-like_fold"/>
</dbReference>
<sequence length="2033" mass="213047">MDRSAHPRRTATSQSYERSRKIGAMLRRLMPSGNRQWITPIIMLMLLLGIVAGALIISSVTQQHVQLDDGTVWITSLKDRKAARFNVKVKDTDAGISSSAARFDVAQHNGDTVILEGTKASYIAASTVSEDGDTTIKADMQTLIGGDTIAFINMKTGNVWAGASSDVKSVNPTTASPKMKLGTGGRIAVTHDGAIYGYRQSDGAILKMDGPQATPGKVAEIGANQRLRADSFTVVANTPVLTSGNAIHWPNGSAEVSMSGTLVLQAPPTDDRQSGWVAAAGQRGLVTVDLQSRKPTPVEISNSGKGDAAQPVSTNGCVSAAWSQKANNYLRVCSAHDGHPQFTSLQNVNATSELVFRANHRLTVLNDVVNGNVWNPQESVKVIKIQWNKVQTQQTKQQDQSTDSANNQHNFSKTCSSQSGQIKAQDDAFGARAGSSQILDVLRNDEQTDCSVLRITSASAPDGGDVTVSPVYDGRYLQLNATSAGAGTVTFSYEIGDGRGQTSSATVTLNITDGIDHAPAQTDTPPEIDVEQGATYTANALGSFSDPDGDPLTLVAAVPTNTDQVTVSTRADGQLVFNAGAMTSGRASVEVTVSDGEQTGTGTLYFSVKPANTLGAAIDPVVKQTTPDARTTVSLQQYVHGTSAEPAQLTAVETPNGASTTMNATDMSFTFTAANPGTYYVPYTITQGSIPATGLARVEVQAVTGDSAKPVAANDVALLGADNTAIVEPLANDIDPMGGVLSVTSVKADAASGIKTGVVSNKRVYITARQVPTKPVQLTYSVANAAGTSTGTIVLQPPALTTANSVPKADNIDAQVRTDGIVSVDVLDHVTYSDGTTVSLQDNLQYDRGTFKGLVFVSGDTVRYQASDQAGTFPVTYTVKDNLGNAASGTITFTVHQKDASNKSAPTPSDVDAQVAAGRKVRIPITLTGIDADGDDDQLLGLGNKAPQLGRITEVGATYLVYEAYADSSGTDTFSYAVEDWTGQRAQAQIRVGVFKSGTDSGVYARDDEITLRPNTAATVPVAQNDISGDNTNLTVERNVESQGIDGVKVNDNMLAFTTPKQAGTYYVIYTVKDKAGLADTATLTVNVDENAAIAPPSAYDYRVPSSATIDKKSVDVDVSQWIANPSGTADELQVGVDDSAADHARTKGGRTSTVITVDLTDEARAVPYTVTNTTYNITSTAFIQVPAYGVFPPTLRPKAPALKVNARETITINIADYVRVGAGKTAYVDGADSVSATKADNDDLYVNDQTLKFTAPKDYAGPASITFTAVDGKHAGNGKVKIVNSAVLTLPITVIGRDVPAPTFSSSTVDVVAGEGSTTIDLTALTHSPSGLYDDEKEYTYAGGVSSDQVTTNVSADGKLTVSADKTATPGTTVSVPITISYSKGTVQAGVTVRVVASTRPMARIGAKALKVKAGSSEQVNVLGDAYNPFPDTALTVTGCQADGSAKLAVDCPANGMITIAAASDIGASTNHVIVTVRDATMTKEREVTGTISVSVTDKPDAPLLSPIAGDAQDGAVNLSWTAGSSNGSPITEYKVSWTGDSSGEKSCGTVTTCQVTGLTNGRKYSFTVMAQNEVGWSSPSNAVDGQPDKIPSAPQDVRAEANGNIVAVTWSVPKGNFSEVTEYEVTLTGGGVSKKETTSANAINFNLENNAITDGMSVSATVRARNRVNWSQPSQASNATAPRGVPDKPTVSATQQGDQIIVSGKLGNMRNAGCEAVTLSFAGRDAGMACGSSDVSATFDIAEDWYYQSLAPKITLTTKYAGTVTAQGNAITPDVKPDKPADVRVVPDGDHCVASWNAAGKHHDGFIVNVPKQNNMPTASLSVTYPLEHWGSCGTVTVWQTFKGHTSDPVKASNGEIGNKVQSVIALPSLRWDDTDANVIHVEGGAVNAYNQSVTVTIVLSDESKKQYPFEWHPGLTTTLDASALPQGFSYSWLVKVEGTTDKAVNSTKQSPTPLKDSDRYHAPPTPSPGTSPSTSTSFDDGTDESRGGSKGHSALTTLPRQANHDHPWIREIRLFHGRPPINPSFVGNKQ</sequence>
<feature type="compositionally biased region" description="Polar residues" evidence="3">
    <location>
        <begin position="1946"/>
        <end position="1955"/>
    </location>
</feature>